<gene>
    <name evidence="2" type="ORF">SAMN04487818_10156</name>
</gene>
<sequence>MNWTRAVHHLETLAATCADMATRPVAIFPLRVGALWVAGALLGDRREVEAVTVALTVDAPEVPWLTEPQGAKHWAAAARVPQMPVEVHWRSAHSPVWNHRLERPVLVWSVEDGVDADVLAAITRGEAEALRPAAPTSEELRTRLADELALSLRAVRDRTGEYAERRWKPGKLEPVSDALWQASTGYLDLLDVIK</sequence>
<dbReference type="AlphaFoldDB" id="A0A1H9K7C9"/>
<evidence type="ECO:0000259" key="1">
    <source>
        <dbReference type="Pfam" id="PF24821"/>
    </source>
</evidence>
<dbReference type="EMBL" id="FOGI01000001">
    <property type="protein sequence ID" value="SEQ95126.1"/>
    <property type="molecule type" value="Genomic_DNA"/>
</dbReference>
<dbReference type="RefSeq" id="WP_143073282.1">
    <property type="nucleotide sequence ID" value="NZ_FOGI01000001.1"/>
</dbReference>
<reference evidence="3" key="1">
    <citation type="submission" date="2016-10" db="EMBL/GenBank/DDBJ databases">
        <authorList>
            <person name="Varghese N."/>
            <person name="Submissions S."/>
        </authorList>
    </citation>
    <scope>NUCLEOTIDE SEQUENCE [LARGE SCALE GENOMIC DNA]</scope>
    <source>
        <strain evidence="3">DSM 44260</strain>
    </source>
</reference>
<dbReference type="STRING" id="155974.SAMN04487818_10156"/>
<organism evidence="2 3">
    <name type="scientific">Actinokineospora terrae</name>
    <dbReference type="NCBI Taxonomy" id="155974"/>
    <lineage>
        <taxon>Bacteria</taxon>
        <taxon>Bacillati</taxon>
        <taxon>Actinomycetota</taxon>
        <taxon>Actinomycetes</taxon>
        <taxon>Pseudonocardiales</taxon>
        <taxon>Pseudonocardiaceae</taxon>
        <taxon>Actinokineospora</taxon>
    </lineage>
</organism>
<proteinExistence type="predicted"/>
<evidence type="ECO:0000313" key="3">
    <source>
        <dbReference type="Proteomes" id="UP000199051"/>
    </source>
</evidence>
<dbReference type="Pfam" id="PF24821">
    <property type="entry name" value="DUF7711"/>
    <property type="match status" value="1"/>
</dbReference>
<evidence type="ECO:0000313" key="2">
    <source>
        <dbReference type="EMBL" id="SEQ95126.1"/>
    </source>
</evidence>
<name>A0A1H9K7C9_9PSEU</name>
<feature type="domain" description="DUF7711" evidence="1">
    <location>
        <begin position="1"/>
        <end position="192"/>
    </location>
</feature>
<protein>
    <recommendedName>
        <fullName evidence="1">DUF7711 domain-containing protein</fullName>
    </recommendedName>
</protein>
<accession>A0A1H9K7C9</accession>
<dbReference type="Proteomes" id="UP000199051">
    <property type="component" value="Unassembled WGS sequence"/>
</dbReference>
<dbReference type="InterPro" id="IPR056128">
    <property type="entry name" value="DUF7711"/>
</dbReference>
<keyword evidence="3" id="KW-1185">Reference proteome</keyword>